<organism evidence="2 3">
    <name type="scientific">Fusibacter ferrireducens</name>
    <dbReference type="NCBI Taxonomy" id="2785058"/>
    <lineage>
        <taxon>Bacteria</taxon>
        <taxon>Bacillati</taxon>
        <taxon>Bacillota</taxon>
        <taxon>Clostridia</taxon>
        <taxon>Eubacteriales</taxon>
        <taxon>Eubacteriales Family XII. Incertae Sedis</taxon>
        <taxon>Fusibacter</taxon>
    </lineage>
</organism>
<gene>
    <name evidence="2" type="ORF">ISU02_10210</name>
</gene>
<name>A0ABR9ZU59_9FIRM</name>
<proteinExistence type="predicted"/>
<dbReference type="RefSeq" id="WP_194701724.1">
    <property type="nucleotide sequence ID" value="NZ_JADKNH010000005.1"/>
</dbReference>
<sequence>MTESDPKKLPAADIAKTEDAEKKDKKKRADEFLKMVNSKLKKSERETWMLHDHDHLFDDRK</sequence>
<reference evidence="2 3" key="1">
    <citation type="submission" date="2020-11" db="EMBL/GenBank/DDBJ databases">
        <title>Fusibacter basophilias sp. nov.</title>
        <authorList>
            <person name="Qiu D."/>
        </authorList>
    </citation>
    <scope>NUCLEOTIDE SEQUENCE [LARGE SCALE GENOMIC DNA]</scope>
    <source>
        <strain evidence="2 3">Q10-2</strain>
    </source>
</reference>
<dbReference type="EMBL" id="JADKNH010000005">
    <property type="protein sequence ID" value="MBF4693496.1"/>
    <property type="molecule type" value="Genomic_DNA"/>
</dbReference>
<evidence type="ECO:0000256" key="1">
    <source>
        <dbReference type="SAM" id="MobiDB-lite"/>
    </source>
</evidence>
<comment type="caution">
    <text evidence="2">The sequence shown here is derived from an EMBL/GenBank/DDBJ whole genome shotgun (WGS) entry which is preliminary data.</text>
</comment>
<evidence type="ECO:0000313" key="2">
    <source>
        <dbReference type="EMBL" id="MBF4693496.1"/>
    </source>
</evidence>
<dbReference type="Proteomes" id="UP000614200">
    <property type="component" value="Unassembled WGS sequence"/>
</dbReference>
<keyword evidence="3" id="KW-1185">Reference proteome</keyword>
<feature type="region of interest" description="Disordered" evidence="1">
    <location>
        <begin position="1"/>
        <end position="28"/>
    </location>
</feature>
<evidence type="ECO:0000313" key="3">
    <source>
        <dbReference type="Proteomes" id="UP000614200"/>
    </source>
</evidence>
<protein>
    <submittedName>
        <fullName evidence="2">Uncharacterized protein</fullName>
    </submittedName>
</protein>
<accession>A0ABR9ZU59</accession>